<evidence type="ECO:0000259" key="4">
    <source>
        <dbReference type="Pfam" id="PF16220"/>
    </source>
</evidence>
<dbReference type="Pfam" id="PF16344">
    <property type="entry name" value="FecR_C"/>
    <property type="match status" value="1"/>
</dbReference>
<dbReference type="InterPro" id="IPR032623">
    <property type="entry name" value="FecR_N"/>
</dbReference>
<dbReference type="Gene3D" id="2.60.120.1440">
    <property type="match status" value="1"/>
</dbReference>
<keyword evidence="2" id="KW-1133">Transmembrane helix</keyword>
<evidence type="ECO:0000256" key="2">
    <source>
        <dbReference type="SAM" id="Phobius"/>
    </source>
</evidence>
<evidence type="ECO:0000256" key="1">
    <source>
        <dbReference type="SAM" id="MobiDB-lite"/>
    </source>
</evidence>
<dbReference type="PANTHER" id="PTHR30273:SF2">
    <property type="entry name" value="PROTEIN FECR"/>
    <property type="match status" value="1"/>
</dbReference>
<sequence length="372" mass="41246">MSNIPIKNSSIVEQAAYWATCLDDGDLNAHERDELARWLNKSPEHVKELLLAQAILVDAAYIDAEKQISIETLLEQPEDNIVDIHTATKTKKNESNHAKPTFWRHFNTPARAVMALCACLIIAILSMSIMPSPSGKDKGLYTTDIGEQRSFSLSDGSVIHLNTQSEVRVQYEKNERAIYLLKGEAMFTVAHNINRPFRVHAGPTVAQALGTSFNVYLKDRDTEVAVLEGTVAVSNDPENTESDTKTSQQTTPLATLTKGQKASVTSDGTVVTTMVADVQKIAFWRQRKLVFEDAPVSEIISEFNRYNEIQIIIENIGLQEPQFSGVFDVNNPNAFIKTLEVSGANVRRPAGQKRVIINFAAFNSNGTARRNI</sequence>
<keyword evidence="2" id="KW-0472">Membrane</keyword>
<dbReference type="Gene3D" id="3.55.50.30">
    <property type="match status" value="1"/>
</dbReference>
<feature type="domain" description="FecR N-terminal" evidence="4">
    <location>
        <begin position="13"/>
        <end position="46"/>
    </location>
</feature>
<evidence type="ECO:0000313" key="6">
    <source>
        <dbReference type="EMBL" id="MFC3051049.1"/>
    </source>
</evidence>
<dbReference type="Pfam" id="PF04773">
    <property type="entry name" value="FecR"/>
    <property type="match status" value="1"/>
</dbReference>
<keyword evidence="7" id="KW-1185">Reference proteome</keyword>
<evidence type="ECO:0000259" key="5">
    <source>
        <dbReference type="Pfam" id="PF16344"/>
    </source>
</evidence>
<organism evidence="6 7">
    <name type="scientific">Kordiimonas pumila</name>
    <dbReference type="NCBI Taxonomy" id="2161677"/>
    <lineage>
        <taxon>Bacteria</taxon>
        <taxon>Pseudomonadati</taxon>
        <taxon>Pseudomonadota</taxon>
        <taxon>Alphaproteobacteria</taxon>
        <taxon>Kordiimonadales</taxon>
        <taxon>Kordiimonadaceae</taxon>
        <taxon>Kordiimonas</taxon>
    </lineage>
</organism>
<dbReference type="Pfam" id="PF16220">
    <property type="entry name" value="DUF4880"/>
    <property type="match status" value="1"/>
</dbReference>
<name>A0ABV7D1P0_9PROT</name>
<feature type="domain" description="Protein FecR C-terminal" evidence="5">
    <location>
        <begin position="288"/>
        <end position="343"/>
    </location>
</feature>
<dbReference type="PANTHER" id="PTHR30273">
    <property type="entry name" value="PERIPLASMIC SIGNAL SENSOR AND SIGMA FACTOR ACTIVATOR FECR-RELATED"/>
    <property type="match status" value="1"/>
</dbReference>
<dbReference type="RefSeq" id="WP_194212125.1">
    <property type="nucleotide sequence ID" value="NZ_CP061205.1"/>
</dbReference>
<reference evidence="7" key="1">
    <citation type="journal article" date="2019" name="Int. J. Syst. Evol. Microbiol.">
        <title>The Global Catalogue of Microorganisms (GCM) 10K type strain sequencing project: providing services to taxonomists for standard genome sequencing and annotation.</title>
        <authorList>
            <consortium name="The Broad Institute Genomics Platform"/>
            <consortium name="The Broad Institute Genome Sequencing Center for Infectious Disease"/>
            <person name="Wu L."/>
            <person name="Ma J."/>
        </authorList>
    </citation>
    <scope>NUCLEOTIDE SEQUENCE [LARGE SCALE GENOMIC DNA]</scope>
    <source>
        <strain evidence="7">KCTC 62164</strain>
    </source>
</reference>
<keyword evidence="2" id="KW-0812">Transmembrane</keyword>
<feature type="domain" description="FecR protein" evidence="3">
    <location>
        <begin position="141"/>
        <end position="231"/>
    </location>
</feature>
<protein>
    <submittedName>
        <fullName evidence="6">FecR family protein</fullName>
    </submittedName>
</protein>
<dbReference type="InterPro" id="IPR012373">
    <property type="entry name" value="Ferrdict_sens_TM"/>
</dbReference>
<evidence type="ECO:0000313" key="7">
    <source>
        <dbReference type="Proteomes" id="UP001595444"/>
    </source>
</evidence>
<dbReference type="PIRSF" id="PIRSF018266">
    <property type="entry name" value="FecR"/>
    <property type="match status" value="1"/>
</dbReference>
<dbReference type="Proteomes" id="UP001595444">
    <property type="component" value="Unassembled WGS sequence"/>
</dbReference>
<comment type="caution">
    <text evidence="6">The sequence shown here is derived from an EMBL/GenBank/DDBJ whole genome shotgun (WGS) entry which is preliminary data.</text>
</comment>
<accession>A0ABV7D1P0</accession>
<dbReference type="InterPro" id="IPR032508">
    <property type="entry name" value="FecR_C"/>
</dbReference>
<feature type="transmembrane region" description="Helical" evidence="2">
    <location>
        <begin position="112"/>
        <end position="130"/>
    </location>
</feature>
<proteinExistence type="predicted"/>
<dbReference type="InterPro" id="IPR006860">
    <property type="entry name" value="FecR"/>
</dbReference>
<dbReference type="EMBL" id="JBHRSL010000002">
    <property type="protein sequence ID" value="MFC3051049.1"/>
    <property type="molecule type" value="Genomic_DNA"/>
</dbReference>
<feature type="region of interest" description="Disordered" evidence="1">
    <location>
        <begin position="233"/>
        <end position="253"/>
    </location>
</feature>
<evidence type="ECO:0000259" key="3">
    <source>
        <dbReference type="Pfam" id="PF04773"/>
    </source>
</evidence>
<gene>
    <name evidence="6" type="ORF">ACFOKA_03925</name>
</gene>